<dbReference type="EMBL" id="ATBP01001992">
    <property type="protein sequence ID" value="ETR66424.1"/>
    <property type="molecule type" value="Genomic_DNA"/>
</dbReference>
<evidence type="ECO:0000313" key="5">
    <source>
        <dbReference type="Proteomes" id="UP000189670"/>
    </source>
</evidence>
<feature type="coiled-coil region" evidence="2">
    <location>
        <begin position="165"/>
        <end position="192"/>
    </location>
</feature>
<sequence length="372" mass="41032">MVKVQSFNKNVSDIDTRSFPGVVQPISETKLAFRVGGHLTHLKVSVGQRIKKGEVIARLDQRDFKVRVKRLSAAVDEARSKLSAMSIGARAEDIAMLKAELDAARSRLSESEVNFERYKSLYAEKAVARATYDSAKTGYETALSSVTAAQNALAKATKGSRKEDIAAMKARIKALKADLADARNALSDTELHAPFDGYVHEKFVENFESIEIGDPIISLLDMRFPEVRTRIPRYLIENRDLWGHISTIFENRDPKRYPSEIKEIGQMTQGPGQSFPLVLKVKIPSNMIVHPGTAVTVNINFNEQLSQNTSIIVPSSALFSLADGSSAVWRVNPDDMTITAIPVQTNEIKENGISITAEIQADDQIVTAGARF</sequence>
<evidence type="ECO:0000256" key="1">
    <source>
        <dbReference type="ARBA" id="ARBA00009477"/>
    </source>
</evidence>
<name>A0A1V1NV39_9BACT</name>
<comment type="similarity">
    <text evidence="1">Belongs to the membrane fusion protein (MFP) (TC 8.A.1) family.</text>
</comment>
<keyword evidence="2" id="KW-0175">Coiled coil</keyword>
<feature type="domain" description="YbhG-like alpha-helical hairpin" evidence="3">
    <location>
        <begin position="59"/>
        <end position="186"/>
    </location>
</feature>
<gene>
    <name evidence="4" type="ORF">OMM_05657</name>
</gene>
<dbReference type="Gene3D" id="2.40.420.20">
    <property type="match status" value="1"/>
</dbReference>
<dbReference type="Pfam" id="PF25881">
    <property type="entry name" value="HH_YBHG"/>
    <property type="match status" value="1"/>
</dbReference>
<dbReference type="SUPFAM" id="SSF111369">
    <property type="entry name" value="HlyD-like secretion proteins"/>
    <property type="match status" value="2"/>
</dbReference>
<dbReference type="AlphaFoldDB" id="A0A1V1NV39"/>
<evidence type="ECO:0000313" key="4">
    <source>
        <dbReference type="EMBL" id="ETR66424.1"/>
    </source>
</evidence>
<protein>
    <submittedName>
        <fullName evidence="4">RND family efflux transporter MFP subunit</fullName>
    </submittedName>
</protein>
<dbReference type="GO" id="GO:1990281">
    <property type="term" value="C:efflux pump complex"/>
    <property type="evidence" value="ECO:0007669"/>
    <property type="project" value="TreeGrafter"/>
</dbReference>
<dbReference type="InterPro" id="IPR006143">
    <property type="entry name" value="RND_pump_MFP"/>
</dbReference>
<dbReference type="GO" id="GO:0015562">
    <property type="term" value="F:efflux transmembrane transporter activity"/>
    <property type="evidence" value="ECO:0007669"/>
    <property type="project" value="TreeGrafter"/>
</dbReference>
<proteinExistence type="inferred from homology"/>
<evidence type="ECO:0000256" key="2">
    <source>
        <dbReference type="SAM" id="Coils"/>
    </source>
</evidence>
<dbReference type="NCBIfam" id="TIGR01730">
    <property type="entry name" value="RND_mfp"/>
    <property type="match status" value="1"/>
</dbReference>
<comment type="caution">
    <text evidence="4">The sequence shown here is derived from an EMBL/GenBank/DDBJ whole genome shotgun (WGS) entry which is preliminary data.</text>
</comment>
<dbReference type="InterPro" id="IPR059052">
    <property type="entry name" value="HH_YbhG-like"/>
</dbReference>
<organism evidence="4 5">
    <name type="scientific">Candidatus Magnetoglobus multicellularis str. Araruama</name>
    <dbReference type="NCBI Taxonomy" id="890399"/>
    <lineage>
        <taxon>Bacteria</taxon>
        <taxon>Pseudomonadati</taxon>
        <taxon>Thermodesulfobacteriota</taxon>
        <taxon>Desulfobacteria</taxon>
        <taxon>Desulfobacterales</taxon>
        <taxon>Desulfobacteraceae</taxon>
        <taxon>Candidatus Magnetoglobus</taxon>
    </lineage>
</organism>
<dbReference type="Gene3D" id="2.40.50.100">
    <property type="match status" value="2"/>
</dbReference>
<evidence type="ECO:0000259" key="3">
    <source>
        <dbReference type="Pfam" id="PF25881"/>
    </source>
</evidence>
<dbReference type="Gene3D" id="1.10.287.470">
    <property type="entry name" value="Helix hairpin bin"/>
    <property type="match status" value="1"/>
</dbReference>
<reference evidence="5" key="1">
    <citation type="submission" date="2012-11" db="EMBL/GenBank/DDBJ databases">
        <authorList>
            <person name="Lucero-Rivera Y.E."/>
            <person name="Tovar-Ramirez D."/>
        </authorList>
    </citation>
    <scope>NUCLEOTIDE SEQUENCE [LARGE SCALE GENOMIC DNA]</scope>
    <source>
        <strain evidence="5">Araruama</strain>
    </source>
</reference>
<dbReference type="PANTHER" id="PTHR30469">
    <property type="entry name" value="MULTIDRUG RESISTANCE PROTEIN MDTA"/>
    <property type="match status" value="1"/>
</dbReference>
<dbReference type="PANTHER" id="PTHR30469:SF20">
    <property type="entry name" value="EFFLUX RND TRANSPORTER PERIPLASMIC ADAPTOR SUBUNIT"/>
    <property type="match status" value="1"/>
</dbReference>
<dbReference type="Proteomes" id="UP000189670">
    <property type="component" value="Unassembled WGS sequence"/>
</dbReference>
<accession>A0A1V1NV39</accession>